<dbReference type="RefSeq" id="WP_188992801.1">
    <property type="nucleotide sequence ID" value="NZ_BMHP01000002.1"/>
</dbReference>
<name>A0A916Z2M0_9BACL</name>
<reference evidence="1" key="1">
    <citation type="journal article" date="2014" name="Int. J. Syst. Evol. Microbiol.">
        <title>Complete genome sequence of Corynebacterium casei LMG S-19264T (=DSM 44701T), isolated from a smear-ripened cheese.</title>
        <authorList>
            <consortium name="US DOE Joint Genome Institute (JGI-PGF)"/>
            <person name="Walter F."/>
            <person name="Albersmeier A."/>
            <person name="Kalinowski J."/>
            <person name="Ruckert C."/>
        </authorList>
    </citation>
    <scope>NUCLEOTIDE SEQUENCE</scope>
    <source>
        <strain evidence="1">CGMCC 1.15178</strain>
    </source>
</reference>
<comment type="caution">
    <text evidence="1">The sequence shown here is derived from an EMBL/GenBank/DDBJ whole genome shotgun (WGS) entry which is preliminary data.</text>
</comment>
<dbReference type="Proteomes" id="UP000612456">
    <property type="component" value="Unassembled WGS sequence"/>
</dbReference>
<reference evidence="1" key="2">
    <citation type="submission" date="2020-09" db="EMBL/GenBank/DDBJ databases">
        <authorList>
            <person name="Sun Q."/>
            <person name="Zhou Y."/>
        </authorList>
    </citation>
    <scope>NUCLEOTIDE SEQUENCE</scope>
    <source>
        <strain evidence="1">CGMCC 1.15178</strain>
    </source>
</reference>
<keyword evidence="2" id="KW-1185">Reference proteome</keyword>
<dbReference type="EMBL" id="BMHP01000002">
    <property type="protein sequence ID" value="GGD70639.1"/>
    <property type="molecule type" value="Genomic_DNA"/>
</dbReference>
<proteinExistence type="predicted"/>
<evidence type="ECO:0000313" key="2">
    <source>
        <dbReference type="Proteomes" id="UP000612456"/>
    </source>
</evidence>
<evidence type="ECO:0000313" key="1">
    <source>
        <dbReference type="EMBL" id="GGD70639.1"/>
    </source>
</evidence>
<dbReference type="AlphaFoldDB" id="A0A916Z2M0"/>
<sequence length="104" mass="11878">MRVNLNFTAKGQAAIENFDNEELIEIFARYSNTLTKKYTVDVVVPSEDNSNIIADGTLVVLLSNVNCDVETFFKELGRDIKIPLKKRLKLNEKLDNVFKNVKIE</sequence>
<gene>
    <name evidence="1" type="ORF">GCM10010911_30640</name>
</gene>
<organism evidence="1 2">
    <name type="scientific">Paenibacillus nasutitermitis</name>
    <dbReference type="NCBI Taxonomy" id="1652958"/>
    <lineage>
        <taxon>Bacteria</taxon>
        <taxon>Bacillati</taxon>
        <taxon>Bacillota</taxon>
        <taxon>Bacilli</taxon>
        <taxon>Bacillales</taxon>
        <taxon>Paenibacillaceae</taxon>
        <taxon>Paenibacillus</taxon>
    </lineage>
</organism>
<accession>A0A916Z2M0</accession>
<protein>
    <submittedName>
        <fullName evidence="1">Uncharacterized protein</fullName>
    </submittedName>
</protein>